<keyword evidence="4" id="KW-0812">Transmembrane</keyword>
<dbReference type="RefSeq" id="XP_011131250.1">
    <property type="nucleotide sequence ID" value="XM_011132948.1"/>
</dbReference>
<gene>
    <name evidence="6" type="ORF">GNI_103510</name>
</gene>
<dbReference type="GeneID" id="22913670"/>
<dbReference type="EMBL" id="AFNH02000774">
    <property type="protein sequence ID" value="EZG56475.1"/>
    <property type="molecule type" value="Genomic_DNA"/>
</dbReference>
<dbReference type="GO" id="GO:0006506">
    <property type="term" value="P:GPI anchor biosynthetic process"/>
    <property type="evidence" value="ECO:0007669"/>
    <property type="project" value="InterPro"/>
</dbReference>
<evidence type="ECO:0000313" key="7">
    <source>
        <dbReference type="Proteomes" id="UP000019763"/>
    </source>
</evidence>
<evidence type="ECO:0000259" key="5">
    <source>
        <dbReference type="Pfam" id="PF10181"/>
    </source>
</evidence>
<proteinExistence type="inferred from homology"/>
<dbReference type="GO" id="GO:0000506">
    <property type="term" value="C:glycosylphosphatidylinositol-N-acetylglucosaminyltransferase (GPI-GnT) complex"/>
    <property type="evidence" value="ECO:0007669"/>
    <property type="project" value="InterPro"/>
</dbReference>
<evidence type="ECO:0000256" key="1">
    <source>
        <dbReference type="ARBA" id="ARBA00004687"/>
    </source>
</evidence>
<organism evidence="6 7">
    <name type="scientific">Gregarina niphandrodes</name>
    <name type="common">Septate eugregarine</name>
    <dbReference type="NCBI Taxonomy" id="110365"/>
    <lineage>
        <taxon>Eukaryota</taxon>
        <taxon>Sar</taxon>
        <taxon>Alveolata</taxon>
        <taxon>Apicomplexa</taxon>
        <taxon>Conoidasida</taxon>
        <taxon>Gregarinasina</taxon>
        <taxon>Eugregarinorida</taxon>
        <taxon>Gregarinidae</taxon>
        <taxon>Gregarina</taxon>
    </lineage>
</organism>
<dbReference type="PANTHER" id="PTHR15231:SF1">
    <property type="entry name" value="PHOSPHATIDYLINOSITOL N-ACETYLGLUCOSAMINYLTRANSFERASE SUBUNIT H"/>
    <property type="match status" value="1"/>
</dbReference>
<comment type="similarity">
    <text evidence="2">Belongs to the PIGH family.</text>
</comment>
<comment type="caution">
    <text evidence="6">The sequence shown here is derived from an EMBL/GenBank/DDBJ whole genome shotgun (WGS) entry which is preliminary data.</text>
</comment>
<dbReference type="InterPro" id="IPR044215">
    <property type="entry name" value="PIG-H"/>
</dbReference>
<dbReference type="VEuPathDB" id="CryptoDB:GNI_103510"/>
<feature type="domain" description="Phosphatidylinositol N-acetylglucosaminyltransferase subunit H conserved" evidence="5">
    <location>
        <begin position="107"/>
        <end position="169"/>
    </location>
</feature>
<evidence type="ECO:0000313" key="6">
    <source>
        <dbReference type="EMBL" id="EZG56475.1"/>
    </source>
</evidence>
<keyword evidence="6" id="KW-0808">Transferase</keyword>
<keyword evidence="4" id="KW-0472">Membrane</keyword>
<feature type="region of interest" description="Disordered" evidence="3">
    <location>
        <begin position="203"/>
        <end position="222"/>
    </location>
</feature>
<evidence type="ECO:0000256" key="4">
    <source>
        <dbReference type="SAM" id="Phobius"/>
    </source>
</evidence>
<reference evidence="6" key="1">
    <citation type="submission" date="2013-12" db="EMBL/GenBank/DDBJ databases">
        <authorList>
            <person name="Omoto C.K."/>
            <person name="Sibley D."/>
            <person name="Venepally P."/>
            <person name="Hadjithomas M."/>
            <person name="Karamycheva S."/>
            <person name="Brunk B."/>
            <person name="Roos D."/>
            <person name="Caler E."/>
            <person name="Lorenzi H."/>
        </authorList>
    </citation>
    <scope>NUCLEOTIDE SEQUENCE</scope>
</reference>
<accession>A0A023B456</accession>
<dbReference type="AlphaFoldDB" id="A0A023B456"/>
<dbReference type="Pfam" id="PF10181">
    <property type="entry name" value="PIG-H"/>
    <property type="match status" value="1"/>
</dbReference>
<evidence type="ECO:0000256" key="2">
    <source>
        <dbReference type="ARBA" id="ARBA00009610"/>
    </source>
</evidence>
<feature type="transmembrane region" description="Helical" evidence="4">
    <location>
        <begin position="26"/>
        <end position="48"/>
    </location>
</feature>
<protein>
    <submittedName>
        <fullName evidence="6">GPI-GlcNAc transferase complex, PIG-H component</fullName>
    </submittedName>
</protein>
<dbReference type="InterPro" id="IPR019328">
    <property type="entry name" value="PIGH-H_dom"/>
</dbReference>
<keyword evidence="7" id="KW-1185">Reference proteome</keyword>
<name>A0A023B456_GRENI</name>
<evidence type="ECO:0000256" key="3">
    <source>
        <dbReference type="SAM" id="MobiDB-lite"/>
    </source>
</evidence>
<keyword evidence="4" id="KW-1133">Transmembrane helix</keyword>
<feature type="region of interest" description="Disordered" evidence="3">
    <location>
        <begin position="227"/>
        <end position="261"/>
    </location>
</feature>
<comment type="pathway">
    <text evidence="1">Glycolipid biosynthesis; glycosylphosphatidylinositol-anchor biosynthesis.</text>
</comment>
<dbReference type="Proteomes" id="UP000019763">
    <property type="component" value="Unassembled WGS sequence"/>
</dbReference>
<sequence>MEVQWHSNSSVNVTYRKPVFTWLVRRTAICVNLISICVLAGSMISLLVGETTWRRRRGILSEFGIGGSGNGKAVVEENVLRMWVAILLSWMWWLFTWTQIPMVTRETLTVTRGLGIQVSRYFEDRKIFVKFVPSEELDECCVVESFQNLRIISTLNFLLKDRTKDTIVPFKHTLPREEDLWVMLELIDDLLFDGRYAGNRQTTDRDPKLTHFIGDPEDDDESRELLLVRPPTSSPPSPPDAERNPYRETQVANRRMFKLDS</sequence>
<dbReference type="PANTHER" id="PTHR15231">
    <property type="entry name" value="PHOSPHATIDYLINOSITOL N-ACETYLGLUCOSAMINYLTRANSFERASE SUBUNIT H"/>
    <property type="match status" value="1"/>
</dbReference>
<dbReference type="GO" id="GO:0016740">
    <property type="term" value="F:transferase activity"/>
    <property type="evidence" value="ECO:0007669"/>
    <property type="project" value="UniProtKB-KW"/>
</dbReference>
<feature type="transmembrane region" description="Helical" evidence="4">
    <location>
        <begin position="78"/>
        <end position="95"/>
    </location>
</feature>